<gene>
    <name evidence="1" type="ORF">SDC9_163155</name>
</gene>
<comment type="caution">
    <text evidence="1">The sequence shown here is derived from an EMBL/GenBank/DDBJ whole genome shotgun (WGS) entry which is preliminary data.</text>
</comment>
<name>A0A645FQZ8_9ZZZZ</name>
<dbReference type="EMBL" id="VSSQ01062675">
    <property type="protein sequence ID" value="MPN15819.1"/>
    <property type="molecule type" value="Genomic_DNA"/>
</dbReference>
<proteinExistence type="predicted"/>
<sequence>MDQRVAAGFMTRVADHADDAGVVLGGMPGPEKGGGSLMLGHQLQQSRRAFLHAFIIIGKTADVGFHVDSEYHIKAASHKTSPMLIITLRFAINIIRKSGKANRRRRKMLILT</sequence>
<protein>
    <submittedName>
        <fullName evidence="1">Uncharacterized protein</fullName>
    </submittedName>
</protein>
<accession>A0A645FQZ8</accession>
<organism evidence="1">
    <name type="scientific">bioreactor metagenome</name>
    <dbReference type="NCBI Taxonomy" id="1076179"/>
    <lineage>
        <taxon>unclassified sequences</taxon>
        <taxon>metagenomes</taxon>
        <taxon>ecological metagenomes</taxon>
    </lineage>
</organism>
<evidence type="ECO:0000313" key="1">
    <source>
        <dbReference type="EMBL" id="MPN15819.1"/>
    </source>
</evidence>
<dbReference type="AlphaFoldDB" id="A0A645FQZ8"/>
<reference evidence="1" key="1">
    <citation type="submission" date="2019-08" db="EMBL/GenBank/DDBJ databases">
        <authorList>
            <person name="Kucharzyk K."/>
            <person name="Murdoch R.W."/>
            <person name="Higgins S."/>
            <person name="Loffler F."/>
        </authorList>
    </citation>
    <scope>NUCLEOTIDE SEQUENCE</scope>
</reference>